<dbReference type="EC" id="3.1.1.-" evidence="3"/>
<organism evidence="5 6">
    <name type="scientific">Pedobacter lithocola</name>
    <dbReference type="NCBI Taxonomy" id="1908239"/>
    <lineage>
        <taxon>Bacteria</taxon>
        <taxon>Pseudomonadati</taxon>
        <taxon>Bacteroidota</taxon>
        <taxon>Sphingobacteriia</taxon>
        <taxon>Sphingobacteriales</taxon>
        <taxon>Sphingobacteriaceae</taxon>
        <taxon>Pedobacter</taxon>
    </lineage>
</organism>
<sequence length="545" mass="59361">MKRFSFLFAAAIILHLNLSAQNTKTLQVRISNGIVEGTSENAGITTFKGIPFAKAPIGNLRWKAPEPVNNWTNILKADKFGNNAMQKKPFGDMGFRSSGMSEDCLYLNVWTPSKTFKDKLPVLVYFYGGGYVAGDGSEPRYDGEAMAKKGIVVLTINYRLGVFGFMAHPELTKESANKSSGNYGLLDQRMALLWVQENIKNFGGDPKKVTIAGESAGSISVSAQMASPISKNLFAGAIGESGAMIHPTLAPTSLDAAEKNGLTFAEKINAKSLTELRAMPAEQLLDESSKPGAFKTAANIDGYFLTKNLVESFSVGEQAKVPLLAGWNSAEVPYQALMGGDAPTVENYTKKLKQLYPNNADEVLKLYPATNPDEVIVSATALASDRFIAYSTWKWIGLQAKNTDKAVYRYLFSKSKPPMTPKFAQATPGLAGGIKMDSSNTKPAPKPLSSEGAPHAFEIEYAMGNLNSNPVYAWTAEDHKVSDTMLQYFANFIKTGNPNDSKLPKWSPVKKDAASYMNIGVNTAESSEQTKERARYLFLDKSFLK</sequence>
<comment type="caution">
    <text evidence="5">The sequence shown here is derived from an EMBL/GenBank/DDBJ whole genome shotgun (WGS) entry which is preliminary data.</text>
</comment>
<dbReference type="PROSITE" id="PS00122">
    <property type="entry name" value="CARBOXYLESTERASE_B_1"/>
    <property type="match status" value="1"/>
</dbReference>
<reference evidence="6" key="1">
    <citation type="journal article" date="2019" name="Int. J. Syst. Evol. Microbiol.">
        <title>The Global Catalogue of Microorganisms (GCM) 10K type strain sequencing project: providing services to taxonomists for standard genome sequencing and annotation.</title>
        <authorList>
            <consortium name="The Broad Institute Genomics Platform"/>
            <consortium name="The Broad Institute Genome Sequencing Center for Infectious Disease"/>
            <person name="Wu L."/>
            <person name="Ma J."/>
        </authorList>
    </citation>
    <scope>NUCLEOTIDE SEQUENCE [LARGE SCALE GENOMIC DNA]</scope>
    <source>
        <strain evidence="6">CCM 8691</strain>
    </source>
</reference>
<dbReference type="Proteomes" id="UP001595789">
    <property type="component" value="Unassembled WGS sequence"/>
</dbReference>
<dbReference type="PANTHER" id="PTHR11559">
    <property type="entry name" value="CARBOXYLESTERASE"/>
    <property type="match status" value="1"/>
</dbReference>
<keyword evidence="2 3" id="KW-0378">Hydrolase</keyword>
<evidence type="ECO:0000256" key="1">
    <source>
        <dbReference type="ARBA" id="ARBA00005964"/>
    </source>
</evidence>
<protein>
    <recommendedName>
        <fullName evidence="3">Carboxylic ester hydrolase</fullName>
        <ecNumber evidence="3">3.1.1.-</ecNumber>
    </recommendedName>
</protein>
<dbReference type="InterPro" id="IPR029058">
    <property type="entry name" value="AB_hydrolase_fold"/>
</dbReference>
<evidence type="ECO:0000313" key="6">
    <source>
        <dbReference type="Proteomes" id="UP001595789"/>
    </source>
</evidence>
<evidence type="ECO:0000259" key="4">
    <source>
        <dbReference type="Pfam" id="PF00135"/>
    </source>
</evidence>
<comment type="similarity">
    <text evidence="1 3">Belongs to the type-B carboxylesterase/lipase family.</text>
</comment>
<evidence type="ECO:0000256" key="2">
    <source>
        <dbReference type="ARBA" id="ARBA00022801"/>
    </source>
</evidence>
<feature type="chain" id="PRO_5045006095" description="Carboxylic ester hydrolase" evidence="3">
    <location>
        <begin position="21"/>
        <end position="545"/>
    </location>
</feature>
<proteinExistence type="inferred from homology"/>
<name>A0ABV8PA72_9SPHI</name>
<dbReference type="InterPro" id="IPR002018">
    <property type="entry name" value="CarbesteraseB"/>
</dbReference>
<keyword evidence="3" id="KW-0732">Signal</keyword>
<dbReference type="PROSITE" id="PS00941">
    <property type="entry name" value="CARBOXYLESTERASE_B_2"/>
    <property type="match status" value="1"/>
</dbReference>
<dbReference type="InterPro" id="IPR050309">
    <property type="entry name" value="Type-B_Carboxylest/Lipase"/>
</dbReference>
<feature type="domain" description="Carboxylesterase type B" evidence="4">
    <location>
        <begin position="26"/>
        <end position="531"/>
    </location>
</feature>
<gene>
    <name evidence="5" type="ORF">ACFOWA_07570</name>
</gene>
<feature type="signal peptide" evidence="3">
    <location>
        <begin position="1"/>
        <end position="20"/>
    </location>
</feature>
<dbReference type="InterPro" id="IPR019819">
    <property type="entry name" value="Carboxylesterase_B_CS"/>
</dbReference>
<dbReference type="Gene3D" id="3.40.50.1820">
    <property type="entry name" value="alpha/beta hydrolase"/>
    <property type="match status" value="1"/>
</dbReference>
<dbReference type="RefSeq" id="WP_378983544.1">
    <property type="nucleotide sequence ID" value="NZ_JBHSBW010000007.1"/>
</dbReference>
<keyword evidence="6" id="KW-1185">Reference proteome</keyword>
<dbReference type="InterPro" id="IPR019826">
    <property type="entry name" value="Carboxylesterase_B_AS"/>
</dbReference>
<evidence type="ECO:0000256" key="3">
    <source>
        <dbReference type="RuleBase" id="RU361235"/>
    </source>
</evidence>
<dbReference type="Pfam" id="PF00135">
    <property type="entry name" value="COesterase"/>
    <property type="match status" value="1"/>
</dbReference>
<accession>A0ABV8PA72</accession>
<dbReference type="EMBL" id="JBHSBW010000007">
    <property type="protein sequence ID" value="MFC4211033.1"/>
    <property type="molecule type" value="Genomic_DNA"/>
</dbReference>
<evidence type="ECO:0000313" key="5">
    <source>
        <dbReference type="EMBL" id="MFC4211033.1"/>
    </source>
</evidence>
<dbReference type="SUPFAM" id="SSF53474">
    <property type="entry name" value="alpha/beta-Hydrolases"/>
    <property type="match status" value="1"/>
</dbReference>